<feature type="active site" description="Proton donor/acceptor" evidence="1">
    <location>
        <position position="71"/>
    </location>
</feature>
<feature type="binding site" evidence="1">
    <location>
        <begin position="164"/>
        <end position="166"/>
    </location>
    <ligand>
        <name>NAD(+)</name>
        <dbReference type="ChEBI" id="CHEBI:57540"/>
    </ligand>
</feature>
<dbReference type="GO" id="GO:0006522">
    <property type="term" value="P:alanine metabolic process"/>
    <property type="evidence" value="ECO:0007669"/>
    <property type="project" value="UniProtKB-UniRule"/>
</dbReference>
<dbReference type="GO" id="GO:0051287">
    <property type="term" value="F:NAD binding"/>
    <property type="evidence" value="ECO:0007669"/>
    <property type="project" value="UniProtKB-UniRule"/>
</dbReference>
<evidence type="ECO:0000313" key="2">
    <source>
        <dbReference type="EMBL" id="MFC7234885.1"/>
    </source>
</evidence>
<evidence type="ECO:0000313" key="3">
    <source>
        <dbReference type="Proteomes" id="UP001596398"/>
    </source>
</evidence>
<comment type="catalytic activity">
    <reaction evidence="1">
        <text>L-alanine + NAD(+) + H2O = pyruvate + NH4(+) + NADH + H(+)</text>
        <dbReference type="Rhea" id="RHEA:18405"/>
        <dbReference type="ChEBI" id="CHEBI:15361"/>
        <dbReference type="ChEBI" id="CHEBI:15377"/>
        <dbReference type="ChEBI" id="CHEBI:15378"/>
        <dbReference type="ChEBI" id="CHEBI:28938"/>
        <dbReference type="ChEBI" id="CHEBI:57540"/>
        <dbReference type="ChEBI" id="CHEBI:57945"/>
        <dbReference type="ChEBI" id="CHEBI:57972"/>
        <dbReference type="EC" id="1.4.1.1"/>
    </reaction>
</comment>
<dbReference type="FunFam" id="3.40.50.720:FF:000311">
    <property type="entry name" value="Ornithine cyclodeaminase"/>
    <property type="match status" value="1"/>
</dbReference>
<dbReference type="HAMAP" id="MF_00935">
    <property type="entry name" value="AlaDH_arch"/>
    <property type="match status" value="1"/>
</dbReference>
<feature type="binding site" evidence="1">
    <location>
        <begin position="142"/>
        <end position="143"/>
    </location>
    <ligand>
        <name>NAD(+)</name>
        <dbReference type="ChEBI" id="CHEBI:57540"/>
    </ligand>
</feature>
<keyword evidence="1" id="KW-0547">Nucleotide-binding</keyword>
<dbReference type="PANTHER" id="PTHR13812:SF19">
    <property type="entry name" value="KETIMINE REDUCTASE MU-CRYSTALLIN"/>
    <property type="match status" value="1"/>
</dbReference>
<name>A0ABD5ZN85_9EURY</name>
<comment type="function">
    <text evidence="1">Catalyzes the NAD(+)-dependent oxidative deamination of L-alanine to pyruvate, and the reverse reaction, the reductive amination of pyruvate.</text>
</comment>
<dbReference type="SUPFAM" id="SSF51735">
    <property type="entry name" value="NAD(P)-binding Rossmann-fold domains"/>
    <property type="match status" value="1"/>
</dbReference>
<protein>
    <recommendedName>
        <fullName evidence="1">Alanine dehydrogenase</fullName>
        <shortName evidence="1">AlaDH</shortName>
        <ecNumber evidence="1">1.4.1.1</ecNumber>
    </recommendedName>
</protein>
<dbReference type="InterPro" id="IPR028609">
    <property type="entry name" value="AlaDH_arch-typ"/>
</dbReference>
<feature type="binding site" evidence="1">
    <location>
        <begin position="223"/>
        <end position="225"/>
    </location>
    <ligand>
        <name>NAD(+)</name>
        <dbReference type="ChEBI" id="CHEBI:57540"/>
    </ligand>
</feature>
<keyword evidence="3" id="KW-1185">Reference proteome</keyword>
<dbReference type="GO" id="GO:0000286">
    <property type="term" value="F:alanine dehydrogenase activity"/>
    <property type="evidence" value="ECO:0007669"/>
    <property type="project" value="UniProtKB-UniRule"/>
</dbReference>
<proteinExistence type="inferred from homology"/>
<dbReference type="PIRSF" id="PIRSF001439">
    <property type="entry name" value="CryM"/>
    <property type="match status" value="1"/>
</dbReference>
<dbReference type="Proteomes" id="UP001596398">
    <property type="component" value="Unassembled WGS sequence"/>
</dbReference>
<gene>
    <name evidence="1" type="primary">ala</name>
    <name evidence="2" type="ORF">ACFQJ4_06075</name>
</gene>
<reference evidence="2 3" key="1">
    <citation type="journal article" date="2019" name="Int. J. Syst. Evol. Microbiol.">
        <title>The Global Catalogue of Microorganisms (GCM) 10K type strain sequencing project: providing services to taxonomists for standard genome sequencing and annotation.</title>
        <authorList>
            <consortium name="The Broad Institute Genomics Platform"/>
            <consortium name="The Broad Institute Genome Sequencing Center for Infectious Disease"/>
            <person name="Wu L."/>
            <person name="Ma J."/>
        </authorList>
    </citation>
    <scope>NUCLEOTIDE SEQUENCE [LARGE SCALE GENOMIC DNA]</scope>
    <source>
        <strain evidence="2 3">DT85</strain>
    </source>
</reference>
<feature type="binding site" evidence="1">
    <location>
        <position position="299"/>
    </location>
    <ligand>
        <name>NAD(+)</name>
        <dbReference type="ChEBI" id="CHEBI:57540"/>
    </ligand>
</feature>
<comment type="caution">
    <text evidence="2">The sequence shown here is derived from an EMBL/GenBank/DDBJ whole genome shotgun (WGS) entry which is preliminary data.</text>
</comment>
<dbReference type="PANTHER" id="PTHR13812">
    <property type="entry name" value="KETIMINE REDUCTASE MU-CRYSTALLIN"/>
    <property type="match status" value="1"/>
</dbReference>
<dbReference type="InterPro" id="IPR003462">
    <property type="entry name" value="ODC_Mu_crystall"/>
</dbReference>
<dbReference type="Gene3D" id="3.30.1780.10">
    <property type="entry name" value="ornithine cyclodeaminase, domain 1"/>
    <property type="match status" value="1"/>
</dbReference>
<feature type="binding site" evidence="1">
    <location>
        <position position="229"/>
    </location>
    <ligand>
        <name>NAD(+)</name>
        <dbReference type="ChEBI" id="CHEBI:57540"/>
    </ligand>
</feature>
<accession>A0ABD5ZN85</accession>
<comment type="similarity">
    <text evidence="1">Belongs to the ornithine cyclodeaminase/mu-crystallin family. Archaeal alanine dehydrogenase subfamily.</text>
</comment>
<keyword evidence="1" id="KW-0560">Oxidoreductase</keyword>
<dbReference type="AlphaFoldDB" id="A0ABD5ZN85"/>
<dbReference type="RefSeq" id="WP_276235906.1">
    <property type="nucleotide sequence ID" value="NZ_CP119802.1"/>
</dbReference>
<dbReference type="Pfam" id="PF02423">
    <property type="entry name" value="OCD_Mu_crystall"/>
    <property type="match status" value="1"/>
</dbReference>
<organism evidence="2 3">
    <name type="scientific">Halosegnis marinus</name>
    <dbReference type="NCBI Taxonomy" id="3034023"/>
    <lineage>
        <taxon>Archaea</taxon>
        <taxon>Methanobacteriati</taxon>
        <taxon>Methanobacteriota</taxon>
        <taxon>Stenosarchaea group</taxon>
        <taxon>Halobacteria</taxon>
        <taxon>Halobacteriales</taxon>
        <taxon>Natronomonadaceae</taxon>
        <taxon>Halosegnis</taxon>
    </lineage>
</organism>
<keyword evidence="1" id="KW-0520">NAD</keyword>
<feature type="binding site" evidence="1">
    <location>
        <position position="115"/>
    </location>
    <ligand>
        <name>NAD(+)</name>
        <dbReference type="ChEBI" id="CHEBI:57540"/>
    </ligand>
</feature>
<dbReference type="Gene3D" id="3.40.50.720">
    <property type="entry name" value="NAD(P)-binding Rossmann-like Domain"/>
    <property type="match status" value="1"/>
</dbReference>
<dbReference type="EMBL" id="JBHTAP010000001">
    <property type="protein sequence ID" value="MFC7234885.1"/>
    <property type="molecule type" value="Genomic_DNA"/>
</dbReference>
<sequence>METLLLGPDDVSENAHTAELIVAVEEAFSAYQRGDVQMPAKSYIDLPEYNGDFRSMPAYMRADDWDAAGIKWVNVHPDNPDDHRLPTVLGTMVYSEPENAFPLSIMDGTTLTRERTGAAAAVATDHLAVADATSLGIVGAGVQSYTQLEAISEVRPIEEVVVSDLREEAVSKFVARFDEEFDVREGSVAEAAGCDVLSTVTPVEHPIVPADAVGEHTHVNAMGADAPGKHELDDDLLANATIVIDDYEQCTHSGEINVPWSQGLLSDEDIYGELGAIVTDDLAGRGEPGGPEGVTVFDSTGLAIQDVAAAHVVYEQASANDNGTPFELVDTRV</sequence>
<dbReference type="InterPro" id="IPR036291">
    <property type="entry name" value="NAD(P)-bd_dom_sf"/>
</dbReference>
<evidence type="ECO:0000256" key="1">
    <source>
        <dbReference type="HAMAP-Rule" id="MF_00935"/>
    </source>
</evidence>
<dbReference type="EC" id="1.4.1.1" evidence="1"/>
<dbReference type="GeneID" id="79266558"/>
<dbReference type="InterPro" id="IPR023401">
    <property type="entry name" value="ODC_N"/>
</dbReference>